<gene>
    <name evidence="1" type="ORF">BDY19DRAFT_904399</name>
</gene>
<dbReference type="EMBL" id="MU274905">
    <property type="protein sequence ID" value="KAI0091799.1"/>
    <property type="molecule type" value="Genomic_DNA"/>
</dbReference>
<sequence>MPRKQNANANNSDSEREGVMATRRHDEKGSQRTTSLLMRHILIRRPLSPDDRIRRAGTSSSRFGDDEIEAWMSDEEADEFRKQPSLIVASEGVRLANTSTFCLQVDFFSGPNSHSTTLTHRWVSRGGMAAMPIANISSRSVRDVTDPQTQGSPLPQQTLMRAVTSQSQLEQDIDMMVKNALFMPNNRLIRKQLSVLSFMRPPAKSEVLEVNHLKEWFDNMNSMQAEAWMARDDVVLIRLRREGYQTDEAKRRVESRSALLRMQYIMAERGCLFFSPNRAIIPTLVTSIAHFMDTELEELGAHFQEMFTKQGLDHYICALVSSHSELSQLPVEEVVVKVKESFEVTVIHTRLQGGASLLVTYLHFESPMLNLALWISFRDTVETANFAHSLLSMDIAVYHDW</sequence>
<comment type="caution">
    <text evidence="1">The sequence shown here is derived from an EMBL/GenBank/DDBJ whole genome shotgun (WGS) entry which is preliminary data.</text>
</comment>
<evidence type="ECO:0000313" key="2">
    <source>
        <dbReference type="Proteomes" id="UP001055072"/>
    </source>
</evidence>
<organism evidence="1 2">
    <name type="scientific">Irpex rosettiformis</name>
    <dbReference type="NCBI Taxonomy" id="378272"/>
    <lineage>
        <taxon>Eukaryota</taxon>
        <taxon>Fungi</taxon>
        <taxon>Dikarya</taxon>
        <taxon>Basidiomycota</taxon>
        <taxon>Agaricomycotina</taxon>
        <taxon>Agaricomycetes</taxon>
        <taxon>Polyporales</taxon>
        <taxon>Irpicaceae</taxon>
        <taxon>Irpex</taxon>
    </lineage>
</organism>
<name>A0ACB8UC62_9APHY</name>
<dbReference type="Proteomes" id="UP001055072">
    <property type="component" value="Unassembled WGS sequence"/>
</dbReference>
<evidence type="ECO:0000313" key="1">
    <source>
        <dbReference type="EMBL" id="KAI0091799.1"/>
    </source>
</evidence>
<accession>A0ACB8UC62</accession>
<keyword evidence="2" id="KW-1185">Reference proteome</keyword>
<proteinExistence type="predicted"/>
<protein>
    <submittedName>
        <fullName evidence="1">Uncharacterized protein</fullName>
    </submittedName>
</protein>
<reference evidence="1" key="1">
    <citation type="journal article" date="2021" name="Environ. Microbiol.">
        <title>Gene family expansions and transcriptome signatures uncover fungal adaptations to wood decay.</title>
        <authorList>
            <person name="Hage H."/>
            <person name="Miyauchi S."/>
            <person name="Viragh M."/>
            <person name="Drula E."/>
            <person name="Min B."/>
            <person name="Chaduli D."/>
            <person name="Navarro D."/>
            <person name="Favel A."/>
            <person name="Norest M."/>
            <person name="Lesage-Meessen L."/>
            <person name="Balint B."/>
            <person name="Merenyi Z."/>
            <person name="de Eugenio L."/>
            <person name="Morin E."/>
            <person name="Martinez A.T."/>
            <person name="Baldrian P."/>
            <person name="Stursova M."/>
            <person name="Martinez M.J."/>
            <person name="Novotny C."/>
            <person name="Magnuson J.K."/>
            <person name="Spatafora J.W."/>
            <person name="Maurice S."/>
            <person name="Pangilinan J."/>
            <person name="Andreopoulos W."/>
            <person name="LaButti K."/>
            <person name="Hundley H."/>
            <person name="Na H."/>
            <person name="Kuo A."/>
            <person name="Barry K."/>
            <person name="Lipzen A."/>
            <person name="Henrissat B."/>
            <person name="Riley R."/>
            <person name="Ahrendt S."/>
            <person name="Nagy L.G."/>
            <person name="Grigoriev I.V."/>
            <person name="Martin F."/>
            <person name="Rosso M.N."/>
        </authorList>
    </citation>
    <scope>NUCLEOTIDE SEQUENCE</scope>
    <source>
        <strain evidence="1">CBS 384.51</strain>
    </source>
</reference>